<organism evidence="2 3">
    <name type="scientific">Protopolystoma xenopodis</name>
    <dbReference type="NCBI Taxonomy" id="117903"/>
    <lineage>
        <taxon>Eukaryota</taxon>
        <taxon>Metazoa</taxon>
        <taxon>Spiralia</taxon>
        <taxon>Lophotrochozoa</taxon>
        <taxon>Platyhelminthes</taxon>
        <taxon>Monogenea</taxon>
        <taxon>Polyopisthocotylea</taxon>
        <taxon>Polystomatidea</taxon>
        <taxon>Polystomatidae</taxon>
        <taxon>Protopolystoma</taxon>
    </lineage>
</organism>
<sequence>MRDYYQRVISYVYSYDSTEERNCLWGKHFQLVERHQSPLTHGLSSHKGSSYSDYSMAEISLALIFPVDLIFYINLLPGWRRLNCLCIHSPVCLYGHFESPDDCPFPDVMPECSEKSICIHPVTELALCALSTFLNRVALNGTGCHLLHISDDGHNERSEGVNA</sequence>
<gene>
    <name evidence="2" type="ORF">PXEA_LOCUS24357</name>
</gene>
<feature type="non-terminal residue" evidence="2">
    <location>
        <position position="1"/>
    </location>
</feature>
<keyword evidence="1" id="KW-0472">Membrane</keyword>
<dbReference type="EMBL" id="CAAALY010116850">
    <property type="protein sequence ID" value="VEL30917.1"/>
    <property type="molecule type" value="Genomic_DNA"/>
</dbReference>
<evidence type="ECO:0000313" key="3">
    <source>
        <dbReference type="Proteomes" id="UP000784294"/>
    </source>
</evidence>
<keyword evidence="3" id="KW-1185">Reference proteome</keyword>
<protein>
    <submittedName>
        <fullName evidence="2">Uncharacterized protein</fullName>
    </submittedName>
</protein>
<comment type="caution">
    <text evidence="2">The sequence shown here is derived from an EMBL/GenBank/DDBJ whole genome shotgun (WGS) entry which is preliminary data.</text>
</comment>
<dbReference type="AlphaFoldDB" id="A0A3S5A941"/>
<dbReference type="Proteomes" id="UP000784294">
    <property type="component" value="Unassembled WGS sequence"/>
</dbReference>
<evidence type="ECO:0000256" key="1">
    <source>
        <dbReference type="SAM" id="Phobius"/>
    </source>
</evidence>
<reference evidence="2" key="1">
    <citation type="submission" date="2018-11" db="EMBL/GenBank/DDBJ databases">
        <authorList>
            <consortium name="Pathogen Informatics"/>
        </authorList>
    </citation>
    <scope>NUCLEOTIDE SEQUENCE</scope>
</reference>
<feature type="transmembrane region" description="Helical" evidence="1">
    <location>
        <begin position="54"/>
        <end position="73"/>
    </location>
</feature>
<keyword evidence="1" id="KW-1133">Transmembrane helix</keyword>
<name>A0A3S5A941_9PLAT</name>
<keyword evidence="1" id="KW-0812">Transmembrane</keyword>
<evidence type="ECO:0000313" key="2">
    <source>
        <dbReference type="EMBL" id="VEL30917.1"/>
    </source>
</evidence>
<accession>A0A3S5A941</accession>
<proteinExistence type="predicted"/>